<dbReference type="SUPFAM" id="SSF52980">
    <property type="entry name" value="Restriction endonuclease-like"/>
    <property type="match status" value="1"/>
</dbReference>
<comment type="caution">
    <text evidence="1">The sequence shown here is derived from an EMBL/GenBank/DDBJ whole genome shotgun (WGS) entry which is preliminary data.</text>
</comment>
<keyword evidence="2" id="KW-1185">Reference proteome</keyword>
<dbReference type="OrthoDB" id="76567at2759"/>
<protein>
    <submittedName>
        <fullName evidence="1">8179_t:CDS:1</fullName>
    </submittedName>
</protein>
<dbReference type="AlphaFoldDB" id="A0A9N9GP24"/>
<dbReference type="InterPro" id="IPR011335">
    <property type="entry name" value="Restrct_endonuc-II-like"/>
</dbReference>
<gene>
    <name evidence="1" type="ORF">AGERDE_LOCUS9816</name>
</gene>
<organism evidence="1 2">
    <name type="scientific">Ambispora gerdemannii</name>
    <dbReference type="NCBI Taxonomy" id="144530"/>
    <lineage>
        <taxon>Eukaryota</taxon>
        <taxon>Fungi</taxon>
        <taxon>Fungi incertae sedis</taxon>
        <taxon>Mucoromycota</taxon>
        <taxon>Glomeromycotina</taxon>
        <taxon>Glomeromycetes</taxon>
        <taxon>Archaeosporales</taxon>
        <taxon>Ambisporaceae</taxon>
        <taxon>Ambispora</taxon>
    </lineage>
</organism>
<dbReference type="Proteomes" id="UP000789831">
    <property type="component" value="Unassembled WGS sequence"/>
</dbReference>
<dbReference type="EMBL" id="CAJVPL010002624">
    <property type="protein sequence ID" value="CAG8615654.1"/>
    <property type="molecule type" value="Genomic_DNA"/>
</dbReference>
<dbReference type="Gene3D" id="3.90.1570.10">
    <property type="entry name" value="tt1808, chain A"/>
    <property type="match status" value="1"/>
</dbReference>
<dbReference type="InterPro" id="IPR012296">
    <property type="entry name" value="Nuclease_put_TT1808"/>
</dbReference>
<dbReference type="GO" id="GO:0006302">
    <property type="term" value="P:double-strand break repair"/>
    <property type="evidence" value="ECO:0007669"/>
    <property type="project" value="UniProtKB-ARBA"/>
</dbReference>
<evidence type="ECO:0000313" key="1">
    <source>
        <dbReference type="EMBL" id="CAG8615654.1"/>
    </source>
</evidence>
<accession>A0A9N9GP24</accession>
<name>A0A9N9GP24_9GLOM</name>
<sequence>MSTYTNSDSYSFVRTFSNVSRASAGDSVDVVPERMPEYHYYRTLWWEKGEFNPKAKWEKATLPYKLAIGVTLEEYERRSEEFNIHGYWEWVNGKVIIYELPSKPHEICIGVITRMLLNQTNAVAFTNAEIYSLGSTRTYADDSAKEADNSFRPEKLEAKYPNGIDKGTDPWPNLVIEVAYSETIDHVTDKVNTYWLKPDRAHDAIVVKIVPVPDNQIPTRMIAWHYCVSDRITRGILPARTSFEFGTIDENGNPLAFSQGTRVINIALSCLYHDKVHSTEDISPTSSTTENHLADCRPRGATLKGHKISDTEAEDEPCGDLEKYPLNHNQNSESTILNISNNFNTGDLIESEREVIIKLDKNLITEQELKQQLSTYILAPITPVRLRDQDSSSVTAESIVHAFYKAIQSGQEGILYWYYFIEKYDKKIDKIVISGVKRKTVTSMVYQEIKQLLPDITDKNLRQKILRARKIYTLFNTLGVEKIKQVSYSADAISSLTYQQIQNIIDHVISKTVKNSSRSDQCNGNVPATSPISPNHISSHSATTFCNSSNPDDLPKASSEKVSLEKFPETKVSVSSLDTKANVGESQSLITTLSNDEPEDFSNNNEADDMCIMYSDDDDAGYYYNLNSREKFYKDPSIECFA</sequence>
<evidence type="ECO:0000313" key="2">
    <source>
        <dbReference type="Proteomes" id="UP000789831"/>
    </source>
</evidence>
<reference evidence="1" key="1">
    <citation type="submission" date="2021-06" db="EMBL/GenBank/DDBJ databases">
        <authorList>
            <person name="Kallberg Y."/>
            <person name="Tangrot J."/>
            <person name="Rosling A."/>
        </authorList>
    </citation>
    <scope>NUCLEOTIDE SEQUENCE</scope>
    <source>
        <strain evidence="1">MT106</strain>
    </source>
</reference>
<proteinExistence type="predicted"/>